<gene>
    <name evidence="2" type="ordered locus">Rsph17025_3545</name>
</gene>
<keyword evidence="2" id="KW-0614">Plasmid</keyword>
<organism evidence="2">
    <name type="scientific">Cereibacter sphaeroides (strain ATCC 17025 / ATH 2.4.3)</name>
    <name type="common">Rhodobacter sphaeroides</name>
    <dbReference type="NCBI Taxonomy" id="349102"/>
    <lineage>
        <taxon>Bacteria</taxon>
        <taxon>Pseudomonadati</taxon>
        <taxon>Pseudomonadota</taxon>
        <taxon>Alphaproteobacteria</taxon>
        <taxon>Rhodobacterales</taxon>
        <taxon>Paracoccaceae</taxon>
        <taxon>Cereibacter</taxon>
    </lineage>
</organism>
<sequence length="190" mass="20665">MSPVLSVQREYGQGTGHEVCSRPGPGAEMGNKTKGLRELSRQELADNANESVRRADITSFLAVNVESQHLGFADATHGLEAEARALEVVEGQMREGEVFRRHVLLAGREDNAANSGETRSGQTHLAGLERAHQDAIGEVCPAERGGGPTDRYDLGVLRGIGGEVDVVDSFRNDLPVAYQRRRDPRLRAPR</sequence>
<dbReference type="KEGG" id="rsq:Rsph17025_3545"/>
<dbReference type="HOGENOM" id="CLU_1427005_0_0_5"/>
<protein>
    <submittedName>
        <fullName evidence="2">Transposase and inactivated derivatives-like protein</fullName>
    </submittedName>
</protein>
<dbReference type="EMBL" id="CP000662">
    <property type="protein sequence ID" value="ABP72415.1"/>
    <property type="molecule type" value="Genomic_DNA"/>
</dbReference>
<geneLocation type="plasmid" evidence="2">
    <name>pRSPA01</name>
</geneLocation>
<feature type="region of interest" description="Disordered" evidence="1">
    <location>
        <begin position="1"/>
        <end position="32"/>
    </location>
</feature>
<dbReference type="AlphaFoldDB" id="A4WYF1"/>
<evidence type="ECO:0000313" key="2">
    <source>
        <dbReference type="EMBL" id="ABP72415.1"/>
    </source>
</evidence>
<proteinExistence type="predicted"/>
<accession>A4WYF1</accession>
<evidence type="ECO:0000256" key="1">
    <source>
        <dbReference type="SAM" id="MobiDB-lite"/>
    </source>
</evidence>
<name>A4WYF1_CERS5</name>
<reference evidence="2" key="1">
    <citation type="submission" date="2007-04" db="EMBL/GenBank/DDBJ databases">
        <title>Complete sequence of plasmid pRSPA01 of Rhodobacter sphaeroides ATCC 17025.</title>
        <authorList>
            <consortium name="US DOE Joint Genome Institute"/>
            <person name="Copeland A."/>
            <person name="Lucas S."/>
            <person name="Lapidus A."/>
            <person name="Barry K."/>
            <person name="Detter J.C."/>
            <person name="Glavina del Rio T."/>
            <person name="Hammon N."/>
            <person name="Israni S."/>
            <person name="Dalin E."/>
            <person name="Tice H."/>
            <person name="Pitluck S."/>
            <person name="Chertkov O."/>
            <person name="Brettin T."/>
            <person name="Bruce D."/>
            <person name="Han C."/>
            <person name="Schmutz J."/>
            <person name="Larimer F."/>
            <person name="Land M."/>
            <person name="Hauser L."/>
            <person name="Kyrpides N."/>
            <person name="Kim E."/>
            <person name="Richardson P."/>
            <person name="Mackenzie C."/>
            <person name="Choudhary M."/>
            <person name="Donohue T.J."/>
            <person name="Kaplan S."/>
        </authorList>
    </citation>
    <scope>NUCLEOTIDE SEQUENCE [LARGE SCALE GENOMIC DNA]</scope>
    <source>
        <strain evidence="2">ATCC 17025</strain>
        <plasmid evidence="2">pRSPA01</plasmid>
    </source>
</reference>